<keyword evidence="5 8" id="KW-0812">Transmembrane</keyword>
<name>A0A0F7FDC2_PAEDU</name>
<evidence type="ECO:0000256" key="5">
    <source>
        <dbReference type="ARBA" id="ARBA00022692"/>
    </source>
</evidence>
<dbReference type="OrthoDB" id="2381188at2"/>
<feature type="transmembrane region" description="Helical" evidence="8">
    <location>
        <begin position="76"/>
        <end position="95"/>
    </location>
</feature>
<dbReference type="GO" id="GO:0016020">
    <property type="term" value="C:membrane"/>
    <property type="evidence" value="ECO:0007669"/>
    <property type="project" value="UniProtKB-SubCell"/>
</dbReference>
<feature type="transmembrane region" description="Helical" evidence="8">
    <location>
        <begin position="300"/>
        <end position="317"/>
    </location>
</feature>
<evidence type="ECO:0000256" key="8">
    <source>
        <dbReference type="SAM" id="Phobius"/>
    </source>
</evidence>
<dbReference type="EMBL" id="CP011114">
    <property type="protein sequence ID" value="AKG36400.1"/>
    <property type="molecule type" value="Genomic_DNA"/>
</dbReference>
<keyword evidence="7 8" id="KW-0472">Membrane</keyword>
<dbReference type="NCBIfam" id="TIGR00912">
    <property type="entry name" value="2A0309"/>
    <property type="match status" value="1"/>
</dbReference>
<feature type="transmembrane region" description="Helical" evidence="8">
    <location>
        <begin position="266"/>
        <end position="288"/>
    </location>
</feature>
<feature type="transmembrane region" description="Helical" evidence="8">
    <location>
        <begin position="213"/>
        <end position="236"/>
    </location>
</feature>
<evidence type="ECO:0000256" key="3">
    <source>
        <dbReference type="ARBA" id="ARBA00022448"/>
    </source>
</evidence>
<keyword evidence="6 8" id="KW-1133">Transmembrane helix</keyword>
<dbReference type="AlphaFoldDB" id="A0A0F7FDC2"/>
<dbReference type="RefSeq" id="WP_025695400.1">
    <property type="nucleotide sequence ID" value="NZ_CP011114.1"/>
</dbReference>
<comment type="subcellular location">
    <subcellularLocation>
        <location evidence="1">Membrane</location>
        <topology evidence="1">Multi-pass membrane protein</topology>
    </subcellularLocation>
</comment>
<evidence type="ECO:0000256" key="2">
    <source>
        <dbReference type="ARBA" id="ARBA00007998"/>
    </source>
</evidence>
<dbReference type="InterPro" id="IPR004761">
    <property type="entry name" value="Spore_GerAB"/>
</dbReference>
<evidence type="ECO:0000256" key="6">
    <source>
        <dbReference type="ARBA" id="ARBA00022989"/>
    </source>
</evidence>
<dbReference type="HOGENOM" id="CLU_065969_0_0_9"/>
<evidence type="ECO:0000313" key="9">
    <source>
        <dbReference type="EMBL" id="AKG36400.1"/>
    </source>
</evidence>
<keyword evidence="3" id="KW-0813">Transport</keyword>
<dbReference type="Proteomes" id="UP000034189">
    <property type="component" value="Chromosome"/>
</dbReference>
<keyword evidence="4" id="KW-0309">Germination</keyword>
<sequence>MGSMNSKHLFFIITSLAVVTLKTFPTAFIKLGGRDTWIAMILASLLILLYVWLILKIHKKTGNYNLLDIYSKTLGKWVGAFFACLFLLTILLTIFESAGAEAIVIHTGFQLLTPVWVYVAVTALSGVYIVKKGIASVTITTMVVIFFISISGITLGFLTHKYKEIKHIYPILEHGMTAGFLLSTIKILGALSCVIIFIPYLDSVRDKTKLIKHSTIALLFIIQMLIFSMLGVITTFGPERAEDLLFPKLTQTQIISAFGFLEAGELFVMLQVVAGWYIRYVVCLFAFMELIRLSGMKIRFKEYYVCGLTIVFSYLFSKNLFDMFHILDYLLYVQLINFFVIPLIIYILYYFKKTWASESLNPNKKKRLPAP</sequence>
<feature type="transmembrane region" description="Helical" evidence="8">
    <location>
        <begin position="137"/>
        <end position="158"/>
    </location>
</feature>
<evidence type="ECO:0000313" key="10">
    <source>
        <dbReference type="Proteomes" id="UP000034189"/>
    </source>
</evidence>
<protein>
    <submittedName>
        <fullName evidence="9">Uncharacterized protein</fullName>
    </submittedName>
</protein>
<evidence type="ECO:0000256" key="4">
    <source>
        <dbReference type="ARBA" id="ARBA00022544"/>
    </source>
</evidence>
<dbReference type="PATRIC" id="fig|1333534.5.peg.4211"/>
<dbReference type="PANTHER" id="PTHR34975:SF2">
    <property type="entry name" value="SPORE GERMINATION PROTEIN A2"/>
    <property type="match status" value="1"/>
</dbReference>
<feature type="transmembrane region" description="Helical" evidence="8">
    <location>
        <begin position="37"/>
        <end position="55"/>
    </location>
</feature>
<feature type="transmembrane region" description="Helical" evidence="8">
    <location>
        <begin position="329"/>
        <end position="351"/>
    </location>
</feature>
<proteinExistence type="inferred from homology"/>
<feature type="transmembrane region" description="Helical" evidence="8">
    <location>
        <begin position="107"/>
        <end position="130"/>
    </location>
</feature>
<comment type="similarity">
    <text evidence="2">Belongs to the amino acid-polyamine-organocation (APC) superfamily. Spore germination protein (SGP) (TC 2.A.3.9) family.</text>
</comment>
<dbReference type="PANTHER" id="PTHR34975">
    <property type="entry name" value="SPORE GERMINATION PROTEIN A2"/>
    <property type="match status" value="1"/>
</dbReference>
<organism evidence="9 10">
    <name type="scientific">Paenibacillus durus ATCC 35681</name>
    <dbReference type="NCBI Taxonomy" id="1333534"/>
    <lineage>
        <taxon>Bacteria</taxon>
        <taxon>Bacillati</taxon>
        <taxon>Bacillota</taxon>
        <taxon>Bacilli</taxon>
        <taxon>Bacillales</taxon>
        <taxon>Paenibacillaceae</taxon>
        <taxon>Paenibacillus</taxon>
    </lineage>
</organism>
<gene>
    <name evidence="9" type="ORF">VK70_19150</name>
</gene>
<reference evidence="9 10" key="1">
    <citation type="submission" date="2015-03" db="EMBL/GenBank/DDBJ databases">
        <authorList>
            <person name="Abdul Halim M."/>
        </authorList>
    </citation>
    <scope>NUCLEOTIDE SEQUENCE [LARGE SCALE GENOMIC DNA]</scope>
    <source>
        <strain evidence="9 10">ATCC 35681</strain>
    </source>
</reference>
<dbReference type="Pfam" id="PF03845">
    <property type="entry name" value="Spore_permease"/>
    <property type="match status" value="1"/>
</dbReference>
<evidence type="ECO:0000256" key="1">
    <source>
        <dbReference type="ARBA" id="ARBA00004141"/>
    </source>
</evidence>
<dbReference type="GO" id="GO:0009847">
    <property type="term" value="P:spore germination"/>
    <property type="evidence" value="ECO:0007669"/>
    <property type="project" value="InterPro"/>
</dbReference>
<accession>A0A0F7FDC2</accession>
<evidence type="ECO:0000256" key="7">
    <source>
        <dbReference type="ARBA" id="ARBA00023136"/>
    </source>
</evidence>
<feature type="transmembrane region" description="Helical" evidence="8">
    <location>
        <begin position="178"/>
        <end position="201"/>
    </location>
</feature>
<reference evidence="9 10" key="2">
    <citation type="journal article" date="2016" name="Genome Announc.">
        <title>Genome Sequence of a Gram-Positive Diazotroph, Paenibacillus durus Type Strain ATCC 35681.</title>
        <authorList>
            <person name="Halim M.A."/>
            <person name="Rahman A.Y."/>
            <person name="Sim K.S."/>
            <person name="Yam H.C."/>
            <person name="Rahim A.A."/>
            <person name="Ghazali A.H."/>
            <person name="Najimudin N."/>
        </authorList>
    </citation>
    <scope>NUCLEOTIDE SEQUENCE [LARGE SCALE GENOMIC DNA]</scope>
    <source>
        <strain evidence="9 10">ATCC 35681</strain>
    </source>
</reference>